<sequence>LPISDDGALSKAAGRAAEPALGLATPPHRPRIGTGRKERDRIKAASAEPTLTSFRIGEQVPTSSLWSGTGESNRCDLWSIHESIGRK</sequence>
<dbReference type="AlphaFoldDB" id="B9TAR7"/>
<proteinExistence type="predicted"/>
<dbReference type="InParanoid" id="B9TAR7"/>
<organism evidence="2 3">
    <name type="scientific">Ricinus communis</name>
    <name type="common">Castor bean</name>
    <dbReference type="NCBI Taxonomy" id="3988"/>
    <lineage>
        <taxon>Eukaryota</taxon>
        <taxon>Viridiplantae</taxon>
        <taxon>Streptophyta</taxon>
        <taxon>Embryophyta</taxon>
        <taxon>Tracheophyta</taxon>
        <taxon>Spermatophyta</taxon>
        <taxon>Magnoliopsida</taxon>
        <taxon>eudicotyledons</taxon>
        <taxon>Gunneridae</taxon>
        <taxon>Pentapetalae</taxon>
        <taxon>rosids</taxon>
        <taxon>fabids</taxon>
        <taxon>Malpighiales</taxon>
        <taxon>Euphorbiaceae</taxon>
        <taxon>Acalyphoideae</taxon>
        <taxon>Acalypheae</taxon>
        <taxon>Ricinus</taxon>
    </lineage>
</organism>
<dbReference type="Proteomes" id="UP000008311">
    <property type="component" value="Unassembled WGS sequence"/>
</dbReference>
<feature type="region of interest" description="Disordered" evidence="1">
    <location>
        <begin position="1"/>
        <end position="50"/>
    </location>
</feature>
<protein>
    <submittedName>
        <fullName evidence="2">Uncharacterized protein</fullName>
    </submittedName>
</protein>
<accession>B9TAR7</accession>
<gene>
    <name evidence="2" type="ORF">RCOM_2002260</name>
</gene>
<evidence type="ECO:0000256" key="1">
    <source>
        <dbReference type="SAM" id="MobiDB-lite"/>
    </source>
</evidence>
<name>B9TAR7_RICCO</name>
<feature type="non-terminal residue" evidence="2">
    <location>
        <position position="1"/>
    </location>
</feature>
<evidence type="ECO:0000313" key="2">
    <source>
        <dbReference type="EMBL" id="EEF27048.1"/>
    </source>
</evidence>
<evidence type="ECO:0000313" key="3">
    <source>
        <dbReference type="Proteomes" id="UP000008311"/>
    </source>
</evidence>
<keyword evidence="3" id="KW-1185">Reference proteome</keyword>
<reference evidence="3" key="1">
    <citation type="journal article" date="2010" name="Nat. Biotechnol.">
        <title>Draft genome sequence of the oilseed species Ricinus communis.</title>
        <authorList>
            <person name="Chan A.P."/>
            <person name="Crabtree J."/>
            <person name="Zhao Q."/>
            <person name="Lorenzi H."/>
            <person name="Orvis J."/>
            <person name="Puiu D."/>
            <person name="Melake-Berhan A."/>
            <person name="Jones K.M."/>
            <person name="Redman J."/>
            <person name="Chen G."/>
            <person name="Cahoon E.B."/>
            <person name="Gedil M."/>
            <person name="Stanke M."/>
            <person name="Haas B.J."/>
            <person name="Wortman J.R."/>
            <person name="Fraser-Liggett C.M."/>
            <person name="Ravel J."/>
            <person name="Rabinowicz P.D."/>
        </authorList>
    </citation>
    <scope>NUCLEOTIDE SEQUENCE [LARGE SCALE GENOMIC DNA]</scope>
    <source>
        <strain evidence="3">cv. Hale</strain>
    </source>
</reference>
<dbReference type="EMBL" id="EQ975902">
    <property type="protein sequence ID" value="EEF27048.1"/>
    <property type="molecule type" value="Genomic_DNA"/>
</dbReference>